<feature type="region of interest" description="Disordered" evidence="1">
    <location>
        <begin position="30"/>
        <end position="70"/>
    </location>
</feature>
<feature type="compositionally biased region" description="Basic and acidic residues" evidence="1">
    <location>
        <begin position="36"/>
        <end position="47"/>
    </location>
</feature>
<evidence type="ECO:0000313" key="3">
    <source>
        <dbReference type="Proteomes" id="UP001154282"/>
    </source>
</evidence>
<dbReference type="AlphaFoldDB" id="A0AAV0KM53"/>
<comment type="caution">
    <text evidence="2">The sequence shown here is derived from an EMBL/GenBank/DDBJ whole genome shotgun (WGS) entry which is preliminary data.</text>
</comment>
<sequence length="190" mass="21541">MFLPLTPQVETLELKIQEGSSNRAIIHRSLIPGKTSDLKARGKESPKAPESAKPSKAPKLMSSESPTESTTKMGTCVRCLAVGELKLVPKDDDSNYVLKSDDFKGDEELKLRVIHYRRKKRISGCFYADCPPNYPSFEGIFYYEHFPETPDKKQKLYKSLEFAIGKYNREKGDYYGVELRSGGSMVSMLW</sequence>
<proteinExistence type="predicted"/>
<evidence type="ECO:0000313" key="2">
    <source>
        <dbReference type="EMBL" id="CAI0422460.1"/>
    </source>
</evidence>
<gene>
    <name evidence="2" type="ORF">LITE_LOCUS19138</name>
</gene>
<organism evidence="2 3">
    <name type="scientific">Linum tenue</name>
    <dbReference type="NCBI Taxonomy" id="586396"/>
    <lineage>
        <taxon>Eukaryota</taxon>
        <taxon>Viridiplantae</taxon>
        <taxon>Streptophyta</taxon>
        <taxon>Embryophyta</taxon>
        <taxon>Tracheophyta</taxon>
        <taxon>Spermatophyta</taxon>
        <taxon>Magnoliopsida</taxon>
        <taxon>eudicotyledons</taxon>
        <taxon>Gunneridae</taxon>
        <taxon>Pentapetalae</taxon>
        <taxon>rosids</taxon>
        <taxon>fabids</taxon>
        <taxon>Malpighiales</taxon>
        <taxon>Linaceae</taxon>
        <taxon>Linum</taxon>
    </lineage>
</organism>
<accession>A0AAV0KM53</accession>
<name>A0AAV0KM53_9ROSI</name>
<dbReference type="EMBL" id="CAMGYJ010000005">
    <property type="protein sequence ID" value="CAI0422460.1"/>
    <property type="molecule type" value="Genomic_DNA"/>
</dbReference>
<keyword evidence="3" id="KW-1185">Reference proteome</keyword>
<evidence type="ECO:0000256" key="1">
    <source>
        <dbReference type="SAM" id="MobiDB-lite"/>
    </source>
</evidence>
<protein>
    <submittedName>
        <fullName evidence="2">Uncharacterized protein</fullName>
    </submittedName>
</protein>
<dbReference type="Proteomes" id="UP001154282">
    <property type="component" value="Unassembled WGS sequence"/>
</dbReference>
<reference evidence="2" key="1">
    <citation type="submission" date="2022-08" db="EMBL/GenBank/DDBJ databases">
        <authorList>
            <person name="Gutierrez-Valencia J."/>
        </authorList>
    </citation>
    <scope>NUCLEOTIDE SEQUENCE</scope>
</reference>